<evidence type="ECO:0000313" key="6">
    <source>
        <dbReference type="Proteomes" id="UP000230903"/>
    </source>
</evidence>
<dbReference type="PRINTS" id="PR01798">
    <property type="entry name" value="SCOASYNTHASE"/>
</dbReference>
<dbReference type="Pfam" id="PF00549">
    <property type="entry name" value="Ligase_CoA"/>
    <property type="match status" value="1"/>
</dbReference>
<dbReference type="PANTHER" id="PTHR11117:SF2">
    <property type="entry name" value="SUCCINATE--COA LIGASE [ADP_GDP-FORMING] SUBUNIT ALPHA, MITOCHONDRIAL"/>
    <property type="match status" value="1"/>
</dbReference>
<dbReference type="SUPFAM" id="SSF51735">
    <property type="entry name" value="NAD(P)-binding Rossmann-fold domains"/>
    <property type="match status" value="1"/>
</dbReference>
<dbReference type="PIRSF" id="PIRSF001553">
    <property type="entry name" value="SucCS_alpha"/>
    <property type="match status" value="1"/>
</dbReference>
<dbReference type="Gene3D" id="3.40.50.261">
    <property type="entry name" value="Succinyl-CoA synthetase domains"/>
    <property type="match status" value="1"/>
</dbReference>
<comment type="caution">
    <text evidence="5">The sequence shown here is derived from an EMBL/GenBank/DDBJ whole genome shotgun (WGS) entry which is preliminary data.</text>
</comment>
<dbReference type="GO" id="GO:0004775">
    <property type="term" value="F:succinate-CoA ligase (ADP-forming) activity"/>
    <property type="evidence" value="ECO:0007669"/>
    <property type="project" value="TreeGrafter"/>
</dbReference>
<organism evidence="5 6">
    <name type="scientific">Candidatus Harrisonbacteria bacterium CG10_big_fil_rev_8_21_14_0_10_45_28</name>
    <dbReference type="NCBI Taxonomy" id="1974586"/>
    <lineage>
        <taxon>Bacteria</taxon>
        <taxon>Candidatus Harrisoniibacteriota</taxon>
    </lineage>
</organism>
<accession>A0A2H0UNR7</accession>
<name>A0A2H0UNR7_9BACT</name>
<dbReference type="GO" id="GO:0006099">
    <property type="term" value="P:tricarboxylic acid cycle"/>
    <property type="evidence" value="ECO:0007669"/>
    <property type="project" value="UniProtKB-UniPathway"/>
</dbReference>
<dbReference type="UniPathway" id="UPA00223">
    <property type="reaction ID" value="UER00999"/>
</dbReference>
<feature type="active site" description="Tele-phosphohistidine intermediate" evidence="3">
    <location>
        <position position="256"/>
    </location>
</feature>
<dbReference type="Gene3D" id="3.40.50.720">
    <property type="entry name" value="NAD(P)-binding Rossmann-like Domain"/>
    <property type="match status" value="1"/>
</dbReference>
<dbReference type="Pfam" id="PF02629">
    <property type="entry name" value="CoA_binding"/>
    <property type="match status" value="1"/>
</dbReference>
<dbReference type="Proteomes" id="UP000230903">
    <property type="component" value="Unassembled WGS sequence"/>
</dbReference>
<evidence type="ECO:0000259" key="4">
    <source>
        <dbReference type="SMART" id="SM00881"/>
    </source>
</evidence>
<evidence type="ECO:0000256" key="3">
    <source>
        <dbReference type="PIRSR" id="PIRSR001553-1"/>
    </source>
</evidence>
<dbReference type="GO" id="GO:0009361">
    <property type="term" value="C:succinate-CoA ligase complex (ADP-forming)"/>
    <property type="evidence" value="ECO:0007669"/>
    <property type="project" value="TreeGrafter"/>
</dbReference>
<keyword evidence="1 5" id="KW-0436">Ligase</keyword>
<dbReference type="InterPro" id="IPR036291">
    <property type="entry name" value="NAD(P)-bd_dom_sf"/>
</dbReference>
<dbReference type="AlphaFoldDB" id="A0A2H0UNR7"/>
<dbReference type="GO" id="GO:0004776">
    <property type="term" value="F:succinate-CoA ligase (GDP-forming) activity"/>
    <property type="evidence" value="ECO:0007669"/>
    <property type="project" value="TreeGrafter"/>
</dbReference>
<keyword evidence="2" id="KW-0547">Nucleotide-binding</keyword>
<sequence length="298" mass="31119">MAILINKRTRVLVQGITGHEGSRATKEMLDYGTEVVAGVTPGKGGQRVEAVHVYNTVKEAKAKHPDINASLIIVPAFAVKDATLEAMFSGIKLINILTELVPPKDCAEIYAWSQKLGCRVVGPASVGIISPGLRKIGSIGSGGVSEVFTPGPVGVVSKSGGMTSEISIILTRAGLGQSTAVGIGGEQIIGSDFVDILELFESDKQTKAIVIFGEVGGTYEERVAEYVLNKKLTKPIVAIIGGKFTSKLPQGTVLGHAGAIVSGGKGSYDSKVKAFKRAGIKVAPSLEDIPKIIKSILK</sequence>
<dbReference type="InterPro" id="IPR016102">
    <property type="entry name" value="Succinyl-CoA_synth-like"/>
</dbReference>
<evidence type="ECO:0000256" key="1">
    <source>
        <dbReference type="ARBA" id="ARBA00022598"/>
    </source>
</evidence>
<gene>
    <name evidence="5" type="ORF">COU10_01305</name>
</gene>
<dbReference type="SMART" id="SM00881">
    <property type="entry name" value="CoA_binding"/>
    <property type="match status" value="1"/>
</dbReference>
<dbReference type="InterPro" id="IPR005810">
    <property type="entry name" value="CoA_lig_alpha"/>
</dbReference>
<reference evidence="6" key="1">
    <citation type="submission" date="2017-09" db="EMBL/GenBank/DDBJ databases">
        <title>Depth-based differentiation of microbial function through sediment-hosted aquifers and enrichment of novel symbionts in the deep terrestrial subsurface.</title>
        <authorList>
            <person name="Probst A.J."/>
            <person name="Ladd B."/>
            <person name="Jarett J.K."/>
            <person name="Geller-Mcgrath D.E."/>
            <person name="Sieber C.M.K."/>
            <person name="Emerson J.B."/>
            <person name="Anantharaman K."/>
            <person name="Thomas B.C."/>
            <person name="Malmstrom R."/>
            <person name="Stieglmeier M."/>
            <person name="Klingl A."/>
            <person name="Woyke T."/>
            <person name="Ryan C.M."/>
            <person name="Banfield J.F."/>
        </authorList>
    </citation>
    <scope>NUCLEOTIDE SEQUENCE [LARGE SCALE GENOMIC DNA]</scope>
</reference>
<dbReference type="SUPFAM" id="SSF52210">
    <property type="entry name" value="Succinyl-CoA synthetase domains"/>
    <property type="match status" value="1"/>
</dbReference>
<dbReference type="InterPro" id="IPR003781">
    <property type="entry name" value="CoA-bd"/>
</dbReference>
<evidence type="ECO:0000313" key="5">
    <source>
        <dbReference type="EMBL" id="PIR88048.1"/>
    </source>
</evidence>
<protein>
    <submittedName>
        <fullName evidence="5">Succinate--CoA ligase subunit alpha</fullName>
    </submittedName>
</protein>
<dbReference type="PANTHER" id="PTHR11117">
    <property type="entry name" value="SUCCINYL-COA LIGASE SUBUNIT ALPHA"/>
    <property type="match status" value="1"/>
</dbReference>
<feature type="domain" description="CoA-binding" evidence="4">
    <location>
        <begin position="4"/>
        <end position="101"/>
    </location>
</feature>
<evidence type="ECO:0000256" key="2">
    <source>
        <dbReference type="ARBA" id="ARBA00022741"/>
    </source>
</evidence>
<dbReference type="GO" id="GO:0000166">
    <property type="term" value="F:nucleotide binding"/>
    <property type="evidence" value="ECO:0007669"/>
    <property type="project" value="UniProtKB-KW"/>
</dbReference>
<dbReference type="InterPro" id="IPR005811">
    <property type="entry name" value="SUCC_ACL_C"/>
</dbReference>
<proteinExistence type="predicted"/>
<dbReference type="EMBL" id="PFBC01000019">
    <property type="protein sequence ID" value="PIR88048.1"/>
    <property type="molecule type" value="Genomic_DNA"/>
</dbReference>